<keyword evidence="6" id="KW-0547">Nucleotide-binding</keyword>
<evidence type="ECO:0000313" key="13">
    <source>
        <dbReference type="EMBL" id="HJC22370.1"/>
    </source>
</evidence>
<dbReference type="PROSITE" id="PS50893">
    <property type="entry name" value="ABC_TRANSPORTER_2"/>
    <property type="match status" value="2"/>
</dbReference>
<comment type="caution">
    <text evidence="13">The sequence shown here is derived from an EMBL/GenBank/DDBJ whole genome shotgun (WGS) entry which is preliminary data.</text>
</comment>
<evidence type="ECO:0000256" key="10">
    <source>
        <dbReference type="ARBA" id="ARBA00023136"/>
    </source>
</evidence>
<keyword evidence="10" id="KW-0472">Membrane</keyword>
<comment type="subcellular location">
    <subcellularLocation>
        <location evidence="1">Cell membrane</location>
        <topology evidence="1">Peripheral membrane protein</topology>
    </subcellularLocation>
</comment>
<organism evidence="13 14">
    <name type="scientific">Candidatus Eisenbergiella merdavium</name>
    <dbReference type="NCBI Taxonomy" id="2838551"/>
    <lineage>
        <taxon>Bacteria</taxon>
        <taxon>Bacillati</taxon>
        <taxon>Bacillota</taxon>
        <taxon>Clostridia</taxon>
        <taxon>Lachnospirales</taxon>
        <taxon>Lachnospiraceae</taxon>
        <taxon>Eisenbergiella</taxon>
    </lineage>
</organism>
<evidence type="ECO:0000256" key="1">
    <source>
        <dbReference type="ARBA" id="ARBA00004202"/>
    </source>
</evidence>
<dbReference type="InterPro" id="IPR017871">
    <property type="entry name" value="ABC_transporter-like_CS"/>
</dbReference>
<dbReference type="Gene3D" id="1.10.10.10">
    <property type="entry name" value="Winged helix-like DNA-binding domain superfamily/Winged helix DNA-binding domain"/>
    <property type="match status" value="1"/>
</dbReference>
<evidence type="ECO:0000256" key="8">
    <source>
        <dbReference type="ARBA" id="ARBA00022967"/>
    </source>
</evidence>
<protein>
    <submittedName>
        <fullName evidence="13">ATP-binding cassette domain-containing protein</fullName>
    </submittedName>
</protein>
<dbReference type="InterPro" id="IPR001077">
    <property type="entry name" value="COMT_C"/>
</dbReference>
<dbReference type="GO" id="GO:0003677">
    <property type="term" value="F:DNA binding"/>
    <property type="evidence" value="ECO:0007669"/>
    <property type="project" value="UniProtKB-KW"/>
</dbReference>
<evidence type="ECO:0000256" key="2">
    <source>
        <dbReference type="ARBA" id="ARBA00005417"/>
    </source>
</evidence>
<proteinExistence type="inferred from homology"/>
<name>A0A9D2NCY9_9FIRM</name>
<dbReference type="PROSITE" id="PS00211">
    <property type="entry name" value="ABC_TRANSPORTER_1"/>
    <property type="match status" value="1"/>
</dbReference>
<dbReference type="Gene3D" id="3.40.50.300">
    <property type="entry name" value="P-loop containing nucleotide triphosphate hydrolases"/>
    <property type="match status" value="2"/>
</dbReference>
<accession>A0A9D2NCY9</accession>
<keyword evidence="8" id="KW-1278">Translocase</keyword>
<gene>
    <name evidence="13" type="ORF">H9761_01535</name>
</gene>
<reference evidence="13" key="2">
    <citation type="submission" date="2021-04" db="EMBL/GenBank/DDBJ databases">
        <authorList>
            <person name="Gilroy R."/>
        </authorList>
    </citation>
    <scope>NUCLEOTIDE SEQUENCE</scope>
    <source>
        <strain evidence="13">USAMLcec2-132</strain>
    </source>
</reference>
<dbReference type="PANTHER" id="PTHR43553:SF23">
    <property type="entry name" value="ABC TRANSPORTER ATP-BINDING COMPONENT"/>
    <property type="match status" value="1"/>
</dbReference>
<evidence type="ECO:0000256" key="6">
    <source>
        <dbReference type="ARBA" id="ARBA00022741"/>
    </source>
</evidence>
<dbReference type="Pfam" id="PF00005">
    <property type="entry name" value="ABC_tran"/>
    <property type="match status" value="2"/>
</dbReference>
<dbReference type="Gene3D" id="3.40.50.150">
    <property type="entry name" value="Vaccinia Virus protein VP39"/>
    <property type="match status" value="1"/>
</dbReference>
<dbReference type="InterPro" id="IPR036388">
    <property type="entry name" value="WH-like_DNA-bd_sf"/>
</dbReference>
<dbReference type="SUPFAM" id="SSF52540">
    <property type="entry name" value="P-loop containing nucleoside triphosphate hydrolases"/>
    <property type="match status" value="2"/>
</dbReference>
<dbReference type="InterPro" id="IPR003593">
    <property type="entry name" value="AAA+_ATPase"/>
</dbReference>
<dbReference type="EMBL" id="DWWS01000008">
    <property type="protein sequence ID" value="HJC22370.1"/>
    <property type="molecule type" value="Genomic_DNA"/>
</dbReference>
<evidence type="ECO:0000256" key="5">
    <source>
        <dbReference type="ARBA" id="ARBA00022737"/>
    </source>
</evidence>
<feature type="domain" description="ABC transporter" evidence="12">
    <location>
        <begin position="8"/>
        <end position="258"/>
    </location>
</feature>
<evidence type="ECO:0000256" key="4">
    <source>
        <dbReference type="ARBA" id="ARBA00022475"/>
    </source>
</evidence>
<dbReference type="GO" id="GO:0005524">
    <property type="term" value="F:ATP binding"/>
    <property type="evidence" value="ECO:0007669"/>
    <property type="project" value="UniProtKB-KW"/>
</dbReference>
<dbReference type="GO" id="GO:0043190">
    <property type="term" value="C:ATP-binding cassette (ABC) transporter complex"/>
    <property type="evidence" value="ECO:0007669"/>
    <property type="project" value="TreeGrafter"/>
</dbReference>
<dbReference type="InterPro" id="IPR029063">
    <property type="entry name" value="SAM-dependent_MTases_sf"/>
</dbReference>
<dbReference type="InterPro" id="IPR036390">
    <property type="entry name" value="WH_DNA-bd_sf"/>
</dbReference>
<evidence type="ECO:0000256" key="11">
    <source>
        <dbReference type="ARBA" id="ARBA00025157"/>
    </source>
</evidence>
<comment type="similarity">
    <text evidence="2">Belongs to the ABC transporter superfamily.</text>
</comment>
<feature type="domain" description="ABC transporter" evidence="12">
    <location>
        <begin position="283"/>
        <end position="510"/>
    </location>
</feature>
<keyword evidence="7 13" id="KW-0067">ATP-binding</keyword>
<evidence type="ECO:0000256" key="9">
    <source>
        <dbReference type="ARBA" id="ARBA00023125"/>
    </source>
</evidence>
<evidence type="ECO:0000256" key="7">
    <source>
        <dbReference type="ARBA" id="ARBA00022840"/>
    </source>
</evidence>
<evidence type="ECO:0000313" key="14">
    <source>
        <dbReference type="Proteomes" id="UP000823891"/>
    </source>
</evidence>
<keyword evidence="4" id="KW-1003">Cell membrane</keyword>
<reference evidence="13" key="1">
    <citation type="journal article" date="2021" name="PeerJ">
        <title>Extensive microbial diversity within the chicken gut microbiome revealed by metagenomics and culture.</title>
        <authorList>
            <person name="Gilroy R."/>
            <person name="Ravi A."/>
            <person name="Getino M."/>
            <person name="Pursley I."/>
            <person name="Horton D.L."/>
            <person name="Alikhan N.F."/>
            <person name="Baker D."/>
            <person name="Gharbi K."/>
            <person name="Hall N."/>
            <person name="Watson M."/>
            <person name="Adriaenssens E.M."/>
            <person name="Foster-Nyarko E."/>
            <person name="Jarju S."/>
            <person name="Secka A."/>
            <person name="Antonio M."/>
            <person name="Oren A."/>
            <person name="Chaudhuri R.R."/>
            <person name="La Ragione R."/>
            <person name="Hildebrand F."/>
            <person name="Pallen M.J."/>
        </authorList>
    </citation>
    <scope>NUCLEOTIDE SEQUENCE</scope>
    <source>
        <strain evidence="13">USAMLcec2-132</strain>
    </source>
</reference>
<dbReference type="GO" id="GO:0042626">
    <property type="term" value="F:ATPase-coupled transmembrane transporter activity"/>
    <property type="evidence" value="ECO:0007669"/>
    <property type="project" value="TreeGrafter"/>
</dbReference>
<dbReference type="InterPro" id="IPR027417">
    <property type="entry name" value="P-loop_NTPase"/>
</dbReference>
<dbReference type="SUPFAM" id="SSF53335">
    <property type="entry name" value="S-adenosyl-L-methionine-dependent methyltransferases"/>
    <property type="match status" value="1"/>
</dbReference>
<dbReference type="GO" id="GO:0016887">
    <property type="term" value="F:ATP hydrolysis activity"/>
    <property type="evidence" value="ECO:0007669"/>
    <property type="project" value="InterPro"/>
</dbReference>
<comment type="function">
    <text evidence="11">Probably part of an ABC transporter complex. Responsible for energy coupling to the transport system.</text>
</comment>
<dbReference type="CDD" id="cd03225">
    <property type="entry name" value="ABC_cobalt_CbiO_domain1"/>
    <property type="match status" value="1"/>
</dbReference>
<evidence type="ECO:0000256" key="3">
    <source>
        <dbReference type="ARBA" id="ARBA00022448"/>
    </source>
</evidence>
<dbReference type="SUPFAM" id="SSF46785">
    <property type="entry name" value="Winged helix' DNA-binding domain"/>
    <property type="match status" value="1"/>
</dbReference>
<evidence type="ECO:0000259" key="12">
    <source>
        <dbReference type="PROSITE" id="PS50893"/>
    </source>
</evidence>
<sequence>MKGGIVLITWDHVSFAYGAEDFACGAEDEKKEAFAVQDVSLHISKGECVVLCGRSGCGKTTLTRMVNGLVPHFYTGRLEGDILVGGIRVKEAELTGIAKMVGSVFQNPRTQFFHLDTTGEMAFNLENQNMPRQEMQKRLEQTVCRLGLQELMDRDIFQLSGGEKQQIACGSAYAARPWVMVLDEPSSNLDMEGIRKLKKLIREMKEEGKTILISEHRLWYLEGLADRYVLMEEGRITREFDRESLLALSQAERENLSLRAASLSQLRRMAPKAVLPEEQETGLEVTDLAFRRKGRPVLEVKRLKIPKGAVVAVIGENGAGKSTFCLCLSGLLKCSASKRSGGIRIAGETVPLRRLPDRAYLVMQEAGHQLFSDTVLGELFLNNESLSEEKARSILEKLGLGGMEGRHPGSLSGGQQQRLSLGVALCTDRKLMLYDEPTSGQDGENLRRTAEVIREANRQAACSLIVTHDPELILNCATHILHIHAGEIRKWMPLDERGVNEMWKVFGEDRKGERMMNRKSVWEQLTQVAFLPLYTKVVTGSLQLDIYSHLSEKTTAKELAEKMGWNEANTGYLLNGLASIGFVVREGDTYQNSEEAERYLVQGKPEYLGGFIQYYVMSEGMIPMDVVKLVTEGPQPMQQQANEQSLDFAAMGAMMRRAQAGYRQEELLRIVRSLPENEKIGNILDLGCGTGLLGLAVIADRPERIGTLMDRMPEQVIRESAENAGLSDRVTIISGDFLTDAIGSGYDLIIASAVMLFARGNYDPFLKKCYDALNPGGVLLAVSEGIEKDLTGPWDMMMGYLPYYFQGMDMAVRKDEVAEAAKIAGFTGCEKRTELLCSGMQDIDILRKQNNSAHN</sequence>
<dbReference type="InterPro" id="IPR015856">
    <property type="entry name" value="ABC_transpr_CbiO/EcfA_su"/>
</dbReference>
<dbReference type="PANTHER" id="PTHR43553">
    <property type="entry name" value="HEAVY METAL TRANSPORTER"/>
    <property type="match status" value="1"/>
</dbReference>
<dbReference type="Proteomes" id="UP000823891">
    <property type="component" value="Unassembled WGS sequence"/>
</dbReference>
<dbReference type="Pfam" id="PF00891">
    <property type="entry name" value="Methyltransf_2"/>
    <property type="match status" value="1"/>
</dbReference>
<keyword evidence="3" id="KW-0813">Transport</keyword>
<dbReference type="InterPro" id="IPR003439">
    <property type="entry name" value="ABC_transporter-like_ATP-bd"/>
</dbReference>
<dbReference type="InterPro" id="IPR050095">
    <property type="entry name" value="ECF_ABC_transporter_ATP-bd"/>
</dbReference>
<keyword evidence="9" id="KW-0238">DNA-binding</keyword>
<dbReference type="CDD" id="cd02440">
    <property type="entry name" value="AdoMet_MTases"/>
    <property type="match status" value="1"/>
</dbReference>
<dbReference type="AlphaFoldDB" id="A0A9D2NCY9"/>
<dbReference type="SMART" id="SM00382">
    <property type="entry name" value="AAA"/>
    <property type="match status" value="2"/>
</dbReference>
<keyword evidence="5" id="KW-0677">Repeat</keyword>
<dbReference type="GO" id="GO:0008171">
    <property type="term" value="F:O-methyltransferase activity"/>
    <property type="evidence" value="ECO:0007669"/>
    <property type="project" value="InterPro"/>
</dbReference>